<accession>A0A8X6TE40</accession>
<proteinExistence type="predicted"/>
<dbReference type="AlphaFoldDB" id="A0A8X6TE40"/>
<dbReference type="OrthoDB" id="6431693at2759"/>
<keyword evidence="2" id="KW-1185">Reference proteome</keyword>
<organism evidence="1 2">
    <name type="scientific">Nephila pilipes</name>
    <name type="common">Giant wood spider</name>
    <name type="synonym">Nephila maculata</name>
    <dbReference type="NCBI Taxonomy" id="299642"/>
    <lineage>
        <taxon>Eukaryota</taxon>
        <taxon>Metazoa</taxon>
        <taxon>Ecdysozoa</taxon>
        <taxon>Arthropoda</taxon>
        <taxon>Chelicerata</taxon>
        <taxon>Arachnida</taxon>
        <taxon>Araneae</taxon>
        <taxon>Araneomorphae</taxon>
        <taxon>Entelegynae</taxon>
        <taxon>Araneoidea</taxon>
        <taxon>Nephilidae</taxon>
        <taxon>Nephila</taxon>
    </lineage>
</organism>
<dbReference type="Proteomes" id="UP000887013">
    <property type="component" value="Unassembled WGS sequence"/>
</dbReference>
<name>A0A8X6TE40_NEPPI</name>
<gene>
    <name evidence="1" type="primary">AVEN_157957_1</name>
    <name evidence="1" type="ORF">NPIL_249231</name>
</gene>
<evidence type="ECO:0000313" key="2">
    <source>
        <dbReference type="Proteomes" id="UP000887013"/>
    </source>
</evidence>
<comment type="caution">
    <text evidence="1">The sequence shown here is derived from an EMBL/GenBank/DDBJ whole genome shotgun (WGS) entry which is preliminary data.</text>
</comment>
<reference evidence="1" key="1">
    <citation type="submission" date="2020-08" db="EMBL/GenBank/DDBJ databases">
        <title>Multicomponent nature underlies the extraordinary mechanical properties of spider dragline silk.</title>
        <authorList>
            <person name="Kono N."/>
            <person name="Nakamura H."/>
            <person name="Mori M."/>
            <person name="Yoshida Y."/>
            <person name="Ohtoshi R."/>
            <person name="Malay A.D."/>
            <person name="Moran D.A.P."/>
            <person name="Tomita M."/>
            <person name="Numata K."/>
            <person name="Arakawa K."/>
        </authorList>
    </citation>
    <scope>NUCLEOTIDE SEQUENCE</scope>
</reference>
<evidence type="ECO:0000313" key="1">
    <source>
        <dbReference type="EMBL" id="GFT04999.1"/>
    </source>
</evidence>
<sequence length="106" mass="12663">MKQKIIGRRKFERLPNVVPVMDEEPDFVCLFLRIVKEDILRLVNHTDETSDLHSQSLKEILQDEVERILEPVAAKPSESRRRQYICCFKQKFYFSYSKIAYAVKRN</sequence>
<protein>
    <submittedName>
        <fullName evidence="1">CCHC-type domain-containing protein</fullName>
    </submittedName>
</protein>
<dbReference type="EMBL" id="BMAW01056264">
    <property type="protein sequence ID" value="GFT04999.1"/>
    <property type="molecule type" value="Genomic_DNA"/>
</dbReference>